<dbReference type="GO" id="GO:0008233">
    <property type="term" value="F:peptidase activity"/>
    <property type="evidence" value="ECO:0007669"/>
    <property type="project" value="UniProtKB-KW"/>
</dbReference>
<keyword evidence="2" id="KW-0645">Protease</keyword>
<accession>A0A2S8FJJ1</accession>
<keyword evidence="2" id="KW-0378">Hydrolase</keyword>
<dbReference type="InterPro" id="IPR013517">
    <property type="entry name" value="FG-GAP"/>
</dbReference>
<dbReference type="PANTHER" id="PTHR44103">
    <property type="entry name" value="PROPROTEIN CONVERTASE P"/>
    <property type="match status" value="1"/>
</dbReference>
<reference evidence="2 3" key="1">
    <citation type="submission" date="2018-02" db="EMBL/GenBank/DDBJ databases">
        <title>Comparative genomes isolates from brazilian mangrove.</title>
        <authorList>
            <person name="Araujo J.E."/>
            <person name="Taketani R.G."/>
            <person name="Silva M.C.P."/>
            <person name="Loureco M.V."/>
            <person name="Andreote F.D."/>
        </authorList>
    </citation>
    <scope>NUCLEOTIDE SEQUENCE [LARGE SCALE GENOMIC DNA]</scope>
    <source>
        <strain evidence="2 3">Hex-1 MGV</strain>
    </source>
</reference>
<sequence length="399" mass="44861">MLRFMSIVLAAISTTILSAEEPDSVKFQKIVLTDAYYCDGIQAGDINRDGHTDIVAGPFWYAGPTFKKAHEFYPAAKLPPEVSPSNSMFSFVHDFSGDGWLDILVLGRVHKHAAYWYENPGQHEAAWKKHFAFERVRGESPTLVDLHGDGHVQVICHWEGQWGWIEANETEPRRPWRFQPMGEKGDWPQFYHGEGVGDINGDGRTDLVINDGWYEQPSERNTLWKFHAQKFSTDRGGAQIFCDDVDEDGDTDVITALNGHEWGLAWFEQINVEGKRTFRQHTIMGNRSEEAQYGVAFSQPHALDLADINGDGKKDIVIGKRRWAHGPEGDVEPSAPPVVYWFERTLTKDDEVKFVPHLIDDNSGVGTQIQATDVNGDGRTDVLTASKLGSFLFLNEGAK</sequence>
<dbReference type="EMBL" id="PUHY01000012">
    <property type="protein sequence ID" value="PQO32338.1"/>
    <property type="molecule type" value="Genomic_DNA"/>
</dbReference>
<evidence type="ECO:0000256" key="1">
    <source>
        <dbReference type="ARBA" id="ARBA00022729"/>
    </source>
</evidence>
<dbReference type="Pfam" id="PF13517">
    <property type="entry name" value="FG-GAP_3"/>
    <property type="match status" value="2"/>
</dbReference>
<protein>
    <submittedName>
        <fullName evidence="2">Cysteine protease</fullName>
    </submittedName>
</protein>
<organism evidence="2 3">
    <name type="scientific">Blastopirellula marina</name>
    <dbReference type="NCBI Taxonomy" id="124"/>
    <lineage>
        <taxon>Bacteria</taxon>
        <taxon>Pseudomonadati</taxon>
        <taxon>Planctomycetota</taxon>
        <taxon>Planctomycetia</taxon>
        <taxon>Pirellulales</taxon>
        <taxon>Pirellulaceae</taxon>
        <taxon>Blastopirellula</taxon>
    </lineage>
</organism>
<comment type="caution">
    <text evidence="2">The sequence shown here is derived from an EMBL/GenBank/DDBJ whole genome shotgun (WGS) entry which is preliminary data.</text>
</comment>
<dbReference type="AlphaFoldDB" id="A0A2S8FJJ1"/>
<name>A0A2S8FJJ1_9BACT</name>
<dbReference type="Gene3D" id="2.130.10.130">
    <property type="entry name" value="Integrin alpha, N-terminal"/>
    <property type="match status" value="2"/>
</dbReference>
<proteinExistence type="predicted"/>
<dbReference type="SUPFAM" id="SSF69318">
    <property type="entry name" value="Integrin alpha N-terminal domain"/>
    <property type="match status" value="1"/>
</dbReference>
<evidence type="ECO:0000313" key="2">
    <source>
        <dbReference type="EMBL" id="PQO32338.1"/>
    </source>
</evidence>
<keyword evidence="1" id="KW-0732">Signal</keyword>
<evidence type="ECO:0000313" key="3">
    <source>
        <dbReference type="Proteomes" id="UP000238322"/>
    </source>
</evidence>
<dbReference type="GO" id="GO:0006508">
    <property type="term" value="P:proteolysis"/>
    <property type="evidence" value="ECO:0007669"/>
    <property type="project" value="UniProtKB-KW"/>
</dbReference>
<gene>
    <name evidence="2" type="ORF">C5Y83_19120</name>
</gene>
<dbReference type="PANTHER" id="PTHR44103:SF1">
    <property type="entry name" value="PROPROTEIN CONVERTASE P"/>
    <property type="match status" value="1"/>
</dbReference>
<dbReference type="InterPro" id="IPR028994">
    <property type="entry name" value="Integrin_alpha_N"/>
</dbReference>
<dbReference type="Proteomes" id="UP000238322">
    <property type="component" value="Unassembled WGS sequence"/>
</dbReference>